<feature type="binding site" evidence="9">
    <location>
        <position position="144"/>
    </location>
    <ligand>
        <name>(S)-2,3,4,5-tetrahydrodipicolinate</name>
        <dbReference type="ChEBI" id="CHEBI:16845"/>
    </ligand>
</feature>
<comment type="subcellular location">
    <subcellularLocation>
        <location evidence="9">Cytoplasm</location>
    </subcellularLocation>
</comment>
<proteinExistence type="inferred from homology"/>
<dbReference type="InterPro" id="IPR022664">
    <property type="entry name" value="DapB_N_CS"/>
</dbReference>
<evidence type="ECO:0000256" key="10">
    <source>
        <dbReference type="NCBIfam" id="TIGR00036"/>
    </source>
</evidence>
<sequence>MIRVILNGCNGKMGRVLAKLINEEKNMEVVAGIDREVDKFENTFPVYSNIFSCLEKGDVLIDFSHPSTIKNTLDFCVETKTPIVTATTGLSGEETALFVEASKSIPVFQSSNMAVGISVIIDLAAQAAKVLGNTFDIEIIEKHHNKKVDSPSGTAYMIANALNETFQQKKEYVYGRHGKEDQRTENHIGIHAVRGGTIVGEHTVIFAGPDEIIEIKHTALSKDIFALGAIRAAKFILNKKNGYYNMNDLIK</sequence>
<evidence type="ECO:0000259" key="11">
    <source>
        <dbReference type="Pfam" id="PF01113"/>
    </source>
</evidence>
<dbReference type="Gene3D" id="3.40.50.720">
    <property type="entry name" value="NAD(P)-binding Rossmann-like Domain"/>
    <property type="match status" value="1"/>
</dbReference>
<dbReference type="GO" id="GO:0019877">
    <property type="term" value="P:diaminopimelate biosynthetic process"/>
    <property type="evidence" value="ECO:0007669"/>
    <property type="project" value="UniProtKB-UniRule"/>
</dbReference>
<comment type="pathway">
    <text evidence="9">Amino-acid biosynthesis; L-lysine biosynthesis via DAP pathway; (S)-tetrahydrodipicolinate from L-aspartate: step 4/4.</text>
</comment>
<dbReference type="PROSITE" id="PS01298">
    <property type="entry name" value="DAPB"/>
    <property type="match status" value="1"/>
</dbReference>
<feature type="domain" description="Dihydrodipicolinate reductase N-terminal" evidence="11">
    <location>
        <begin position="2"/>
        <end position="113"/>
    </location>
</feature>
<name>A0A1M6LT44_9FIRM</name>
<dbReference type="SUPFAM" id="SSF55347">
    <property type="entry name" value="Glyceraldehyde-3-phosphate dehydrogenase-like, C-terminal domain"/>
    <property type="match status" value="1"/>
</dbReference>
<evidence type="ECO:0000256" key="6">
    <source>
        <dbReference type="ARBA" id="ARBA00023002"/>
    </source>
</evidence>
<evidence type="ECO:0000256" key="8">
    <source>
        <dbReference type="ARBA" id="ARBA00023154"/>
    </source>
</evidence>
<dbReference type="OrthoDB" id="9790352at2"/>
<dbReference type="GO" id="GO:0005829">
    <property type="term" value="C:cytosol"/>
    <property type="evidence" value="ECO:0007669"/>
    <property type="project" value="TreeGrafter"/>
</dbReference>
<dbReference type="GO" id="GO:0016726">
    <property type="term" value="F:oxidoreductase activity, acting on CH or CH2 groups, NAD or NADP as acceptor"/>
    <property type="evidence" value="ECO:0007669"/>
    <property type="project" value="UniProtKB-UniRule"/>
</dbReference>
<comment type="catalytic activity">
    <reaction evidence="9">
        <text>(S)-2,3,4,5-tetrahydrodipicolinate + NADP(+) + H2O = (2S,4S)-4-hydroxy-2,3,4,5-tetrahydrodipicolinate + NADPH + H(+)</text>
        <dbReference type="Rhea" id="RHEA:35331"/>
        <dbReference type="ChEBI" id="CHEBI:15377"/>
        <dbReference type="ChEBI" id="CHEBI:15378"/>
        <dbReference type="ChEBI" id="CHEBI:16845"/>
        <dbReference type="ChEBI" id="CHEBI:57783"/>
        <dbReference type="ChEBI" id="CHEBI:58349"/>
        <dbReference type="ChEBI" id="CHEBI:67139"/>
        <dbReference type="EC" id="1.17.1.8"/>
    </reaction>
</comment>
<dbReference type="Pfam" id="PF01113">
    <property type="entry name" value="DapB_N"/>
    <property type="match status" value="1"/>
</dbReference>
<dbReference type="GO" id="GO:0050661">
    <property type="term" value="F:NADP binding"/>
    <property type="evidence" value="ECO:0007669"/>
    <property type="project" value="UniProtKB-UniRule"/>
</dbReference>
<evidence type="ECO:0000256" key="2">
    <source>
        <dbReference type="ARBA" id="ARBA00022490"/>
    </source>
</evidence>
<protein>
    <recommendedName>
        <fullName evidence="9 10">4-hydroxy-tetrahydrodipicolinate reductase</fullName>
        <shortName evidence="9">HTPA reductase</shortName>
        <ecNumber evidence="9 10">1.17.1.8</ecNumber>
    </recommendedName>
</protein>
<evidence type="ECO:0000256" key="5">
    <source>
        <dbReference type="ARBA" id="ARBA00022915"/>
    </source>
</evidence>
<feature type="binding site" evidence="9">
    <location>
        <begin position="8"/>
        <end position="13"/>
    </location>
    <ligand>
        <name>NAD(+)</name>
        <dbReference type="ChEBI" id="CHEBI:57540"/>
    </ligand>
</feature>
<dbReference type="Pfam" id="PF05173">
    <property type="entry name" value="DapB_C"/>
    <property type="match status" value="1"/>
</dbReference>
<evidence type="ECO:0000256" key="7">
    <source>
        <dbReference type="ARBA" id="ARBA00023027"/>
    </source>
</evidence>
<dbReference type="CDD" id="cd02274">
    <property type="entry name" value="DHDPR_N"/>
    <property type="match status" value="1"/>
</dbReference>
<dbReference type="EC" id="1.17.1.8" evidence="9 10"/>
<dbReference type="HAMAP" id="MF_00102">
    <property type="entry name" value="DapB"/>
    <property type="match status" value="1"/>
</dbReference>
<comment type="function">
    <text evidence="9">Catalyzes the conversion of 4-hydroxy-tetrahydrodipicolinate (HTPA) to tetrahydrodipicolinate.</text>
</comment>
<dbReference type="PANTHER" id="PTHR20836:SF7">
    <property type="entry name" value="4-HYDROXY-TETRAHYDRODIPICOLINATE REDUCTASE"/>
    <property type="match status" value="1"/>
</dbReference>
<evidence type="ECO:0000256" key="1">
    <source>
        <dbReference type="ARBA" id="ARBA00006642"/>
    </source>
</evidence>
<reference evidence="14" key="1">
    <citation type="submission" date="2016-11" db="EMBL/GenBank/DDBJ databases">
        <authorList>
            <person name="Varghese N."/>
            <person name="Submissions S."/>
        </authorList>
    </citation>
    <scope>NUCLEOTIDE SEQUENCE [LARGE SCALE GENOMIC DNA]</scope>
    <source>
        <strain evidence="14">DSM 17957</strain>
    </source>
</reference>
<dbReference type="GO" id="GO:0009089">
    <property type="term" value="P:lysine biosynthetic process via diaminopimelate"/>
    <property type="evidence" value="ECO:0007669"/>
    <property type="project" value="UniProtKB-UniRule"/>
</dbReference>
<dbReference type="FunFam" id="3.30.360.10:FF:000004">
    <property type="entry name" value="4-hydroxy-tetrahydrodipicolinate reductase"/>
    <property type="match status" value="1"/>
</dbReference>
<feature type="active site" description="Proton donor" evidence="9">
    <location>
        <position position="147"/>
    </location>
</feature>
<feature type="active site" description="Proton donor/acceptor" evidence="9">
    <location>
        <position position="143"/>
    </location>
</feature>
<dbReference type="EMBL" id="FQZV01000039">
    <property type="protein sequence ID" value="SHJ74350.1"/>
    <property type="molecule type" value="Genomic_DNA"/>
</dbReference>
<keyword evidence="5 9" id="KW-0220">Diaminopimelate biosynthesis</keyword>
<dbReference type="InterPro" id="IPR022663">
    <property type="entry name" value="DapB_C"/>
</dbReference>
<evidence type="ECO:0000256" key="4">
    <source>
        <dbReference type="ARBA" id="ARBA00022857"/>
    </source>
</evidence>
<evidence type="ECO:0000256" key="9">
    <source>
        <dbReference type="HAMAP-Rule" id="MF_00102"/>
    </source>
</evidence>
<evidence type="ECO:0000313" key="14">
    <source>
        <dbReference type="Proteomes" id="UP000184536"/>
    </source>
</evidence>
<keyword evidence="2 9" id="KW-0963">Cytoplasm</keyword>
<keyword evidence="4 9" id="KW-0521">NADP</keyword>
<feature type="binding site" evidence="9">
    <location>
        <begin position="153"/>
        <end position="154"/>
    </location>
    <ligand>
        <name>(S)-2,3,4,5-tetrahydrodipicolinate</name>
        <dbReference type="ChEBI" id="CHEBI:16845"/>
    </ligand>
</feature>
<dbReference type="Proteomes" id="UP000184536">
    <property type="component" value="Unassembled WGS sequence"/>
</dbReference>
<dbReference type="GO" id="GO:0051287">
    <property type="term" value="F:NAD binding"/>
    <property type="evidence" value="ECO:0007669"/>
    <property type="project" value="UniProtKB-UniRule"/>
</dbReference>
<dbReference type="PANTHER" id="PTHR20836">
    <property type="entry name" value="DIHYDRODIPICOLINATE REDUCTASE"/>
    <property type="match status" value="1"/>
</dbReference>
<dbReference type="InterPro" id="IPR023940">
    <property type="entry name" value="DHDPR_bac"/>
</dbReference>
<dbReference type="NCBIfam" id="TIGR00036">
    <property type="entry name" value="dapB"/>
    <property type="match status" value="1"/>
</dbReference>
<dbReference type="UniPathway" id="UPA00034">
    <property type="reaction ID" value="UER00018"/>
</dbReference>
<feature type="binding site" evidence="9">
    <location>
        <begin position="110"/>
        <end position="113"/>
    </location>
    <ligand>
        <name>NAD(+)</name>
        <dbReference type="ChEBI" id="CHEBI:57540"/>
    </ligand>
</feature>
<keyword evidence="3 9" id="KW-0028">Amino-acid biosynthesis</keyword>
<organism evidence="13 14">
    <name type="scientific">Geosporobacter subterraneus DSM 17957</name>
    <dbReference type="NCBI Taxonomy" id="1121919"/>
    <lineage>
        <taxon>Bacteria</taxon>
        <taxon>Bacillati</taxon>
        <taxon>Bacillota</taxon>
        <taxon>Clostridia</taxon>
        <taxon>Peptostreptococcales</taxon>
        <taxon>Thermotaleaceae</taxon>
        <taxon>Geosporobacter</taxon>
    </lineage>
</organism>
<keyword evidence="8 9" id="KW-0457">Lysine biosynthesis</keyword>
<evidence type="ECO:0000259" key="12">
    <source>
        <dbReference type="Pfam" id="PF05173"/>
    </source>
</evidence>
<dbReference type="PIRSF" id="PIRSF000161">
    <property type="entry name" value="DHPR"/>
    <property type="match status" value="1"/>
</dbReference>
<comment type="caution">
    <text evidence="9">Was originally thought to be a dihydrodipicolinate reductase (DHDPR), catalyzing the conversion of dihydrodipicolinate to tetrahydrodipicolinate. However, it was shown in E.coli that the substrate of the enzymatic reaction is not dihydrodipicolinate (DHDP) but in fact (2S,4S)-4-hydroxy-2,3,4,5-tetrahydrodipicolinic acid (HTPA), the product released by the DapA-catalyzed reaction.</text>
</comment>
<dbReference type="SUPFAM" id="SSF51735">
    <property type="entry name" value="NAD(P)-binding Rossmann-fold domains"/>
    <property type="match status" value="1"/>
</dbReference>
<keyword evidence="6 9" id="KW-0560">Oxidoreductase</keyword>
<dbReference type="GO" id="GO:0008839">
    <property type="term" value="F:4-hydroxy-tetrahydrodipicolinate reductase"/>
    <property type="evidence" value="ECO:0007669"/>
    <property type="project" value="UniProtKB-UniRule"/>
</dbReference>
<comment type="similarity">
    <text evidence="1 9">Belongs to the DapB family.</text>
</comment>
<dbReference type="RefSeq" id="WP_110941839.1">
    <property type="nucleotide sequence ID" value="NZ_FQZV01000039.1"/>
</dbReference>
<keyword evidence="7 9" id="KW-0520">NAD</keyword>
<evidence type="ECO:0000256" key="3">
    <source>
        <dbReference type="ARBA" id="ARBA00022605"/>
    </source>
</evidence>
<keyword evidence="14" id="KW-1185">Reference proteome</keyword>
<dbReference type="AlphaFoldDB" id="A0A1M6LT44"/>
<dbReference type="InterPro" id="IPR000846">
    <property type="entry name" value="DapB_N"/>
</dbReference>
<comment type="catalytic activity">
    <reaction evidence="9">
        <text>(S)-2,3,4,5-tetrahydrodipicolinate + NAD(+) + H2O = (2S,4S)-4-hydroxy-2,3,4,5-tetrahydrodipicolinate + NADH + H(+)</text>
        <dbReference type="Rhea" id="RHEA:35323"/>
        <dbReference type="ChEBI" id="CHEBI:15377"/>
        <dbReference type="ChEBI" id="CHEBI:15378"/>
        <dbReference type="ChEBI" id="CHEBI:16845"/>
        <dbReference type="ChEBI" id="CHEBI:57540"/>
        <dbReference type="ChEBI" id="CHEBI:57945"/>
        <dbReference type="ChEBI" id="CHEBI:67139"/>
        <dbReference type="EC" id="1.17.1.8"/>
    </reaction>
</comment>
<feature type="binding site" evidence="9">
    <location>
        <position position="34"/>
    </location>
    <ligand>
        <name>NAD(+)</name>
        <dbReference type="ChEBI" id="CHEBI:57540"/>
    </ligand>
</feature>
<dbReference type="STRING" id="1121919.SAMN02745975_02761"/>
<feature type="binding site" evidence="9">
    <location>
        <position position="35"/>
    </location>
    <ligand>
        <name>NADP(+)</name>
        <dbReference type="ChEBI" id="CHEBI:58349"/>
    </ligand>
</feature>
<dbReference type="Gene3D" id="3.30.360.10">
    <property type="entry name" value="Dihydrodipicolinate Reductase, domain 2"/>
    <property type="match status" value="1"/>
</dbReference>
<dbReference type="InterPro" id="IPR036291">
    <property type="entry name" value="NAD(P)-bd_dom_sf"/>
</dbReference>
<gene>
    <name evidence="9" type="primary">dapB</name>
    <name evidence="13" type="ORF">SAMN02745975_02761</name>
</gene>
<accession>A0A1M6LT44</accession>
<comment type="subunit">
    <text evidence="9">Homotetramer.</text>
</comment>
<evidence type="ECO:0000313" key="13">
    <source>
        <dbReference type="EMBL" id="SHJ74350.1"/>
    </source>
</evidence>
<feature type="binding site" evidence="9">
    <location>
        <begin position="86"/>
        <end position="88"/>
    </location>
    <ligand>
        <name>NAD(+)</name>
        <dbReference type="ChEBI" id="CHEBI:57540"/>
    </ligand>
</feature>
<feature type="domain" description="Dihydrodipicolinate reductase C-terminal" evidence="12">
    <location>
        <begin position="116"/>
        <end position="249"/>
    </location>
</feature>